<keyword evidence="2" id="KW-0238">DNA-binding</keyword>
<feature type="domain" description="Response regulatory" evidence="5">
    <location>
        <begin position="8"/>
        <end position="124"/>
    </location>
</feature>
<keyword evidence="1 3" id="KW-0597">Phosphoprotein</keyword>
<organism evidence="6 7">
    <name type="scientific">Pontibacter saemangeumensis</name>
    <dbReference type="NCBI Taxonomy" id="1084525"/>
    <lineage>
        <taxon>Bacteria</taxon>
        <taxon>Pseudomonadati</taxon>
        <taxon>Bacteroidota</taxon>
        <taxon>Cytophagia</taxon>
        <taxon>Cytophagales</taxon>
        <taxon>Hymenobacteraceae</taxon>
        <taxon>Pontibacter</taxon>
    </lineage>
</organism>
<feature type="modified residue" description="4-aspartylphosphate" evidence="3">
    <location>
        <position position="59"/>
    </location>
</feature>
<evidence type="ECO:0000256" key="2">
    <source>
        <dbReference type="ARBA" id="ARBA00023125"/>
    </source>
</evidence>
<comment type="caution">
    <text evidence="6">The sequence shown here is derived from an EMBL/GenBank/DDBJ whole genome shotgun (WGS) entry which is preliminary data.</text>
</comment>
<dbReference type="RefSeq" id="WP_345161581.1">
    <property type="nucleotide sequence ID" value="NZ_BAABHC010000029.1"/>
</dbReference>
<evidence type="ECO:0000313" key="7">
    <source>
        <dbReference type="Proteomes" id="UP001500552"/>
    </source>
</evidence>
<gene>
    <name evidence="6" type="ORF">GCM10023188_39560</name>
</gene>
<evidence type="ECO:0000256" key="1">
    <source>
        <dbReference type="ARBA" id="ARBA00022553"/>
    </source>
</evidence>
<dbReference type="CDD" id="cd17535">
    <property type="entry name" value="REC_NarL-like"/>
    <property type="match status" value="1"/>
</dbReference>
<dbReference type="SUPFAM" id="SSF46894">
    <property type="entry name" value="C-terminal effector domain of the bipartite response regulators"/>
    <property type="match status" value="1"/>
</dbReference>
<dbReference type="InterPro" id="IPR011006">
    <property type="entry name" value="CheY-like_superfamily"/>
</dbReference>
<dbReference type="Pfam" id="PF00072">
    <property type="entry name" value="Response_reg"/>
    <property type="match status" value="1"/>
</dbReference>
<keyword evidence="7" id="KW-1185">Reference proteome</keyword>
<reference evidence="7" key="1">
    <citation type="journal article" date="2019" name="Int. J. Syst. Evol. Microbiol.">
        <title>The Global Catalogue of Microorganisms (GCM) 10K type strain sequencing project: providing services to taxonomists for standard genome sequencing and annotation.</title>
        <authorList>
            <consortium name="The Broad Institute Genomics Platform"/>
            <consortium name="The Broad Institute Genome Sequencing Center for Infectious Disease"/>
            <person name="Wu L."/>
            <person name="Ma J."/>
        </authorList>
    </citation>
    <scope>NUCLEOTIDE SEQUENCE [LARGE SCALE GENOMIC DNA]</scope>
    <source>
        <strain evidence="7">JCM 17926</strain>
    </source>
</reference>
<evidence type="ECO:0000259" key="4">
    <source>
        <dbReference type="PROSITE" id="PS50043"/>
    </source>
</evidence>
<dbReference type="InterPro" id="IPR058245">
    <property type="entry name" value="NreC/VraR/RcsB-like_REC"/>
</dbReference>
<dbReference type="Pfam" id="PF00196">
    <property type="entry name" value="GerE"/>
    <property type="match status" value="1"/>
</dbReference>
<dbReference type="InterPro" id="IPR000792">
    <property type="entry name" value="Tscrpt_reg_LuxR_C"/>
</dbReference>
<dbReference type="PANTHER" id="PTHR43214:SF43">
    <property type="entry name" value="TWO-COMPONENT RESPONSE REGULATOR"/>
    <property type="match status" value="1"/>
</dbReference>
<dbReference type="SMART" id="SM00448">
    <property type="entry name" value="REC"/>
    <property type="match status" value="1"/>
</dbReference>
<dbReference type="EMBL" id="BAABHC010000029">
    <property type="protein sequence ID" value="GAA4441252.1"/>
    <property type="molecule type" value="Genomic_DNA"/>
</dbReference>
<dbReference type="InterPro" id="IPR016032">
    <property type="entry name" value="Sig_transdc_resp-reg_C-effctor"/>
</dbReference>
<dbReference type="Gene3D" id="3.40.50.2300">
    <property type="match status" value="1"/>
</dbReference>
<dbReference type="PROSITE" id="PS50043">
    <property type="entry name" value="HTH_LUXR_2"/>
    <property type="match status" value="1"/>
</dbReference>
<evidence type="ECO:0000256" key="3">
    <source>
        <dbReference type="PROSITE-ProRule" id="PRU00169"/>
    </source>
</evidence>
<proteinExistence type="predicted"/>
<evidence type="ECO:0000313" key="6">
    <source>
        <dbReference type="EMBL" id="GAA4441252.1"/>
    </source>
</evidence>
<dbReference type="InterPro" id="IPR039420">
    <property type="entry name" value="WalR-like"/>
</dbReference>
<dbReference type="InterPro" id="IPR001789">
    <property type="entry name" value="Sig_transdc_resp-reg_receiver"/>
</dbReference>
<dbReference type="SMART" id="SM00421">
    <property type="entry name" value="HTH_LUXR"/>
    <property type="match status" value="1"/>
</dbReference>
<dbReference type="SUPFAM" id="SSF52172">
    <property type="entry name" value="CheY-like"/>
    <property type="match status" value="1"/>
</dbReference>
<dbReference type="PROSITE" id="PS50110">
    <property type="entry name" value="RESPONSE_REGULATORY"/>
    <property type="match status" value="1"/>
</dbReference>
<evidence type="ECO:0000259" key="5">
    <source>
        <dbReference type="PROSITE" id="PS50110"/>
    </source>
</evidence>
<dbReference type="PANTHER" id="PTHR43214">
    <property type="entry name" value="TWO-COMPONENT RESPONSE REGULATOR"/>
    <property type="match status" value="1"/>
</dbReference>
<dbReference type="PRINTS" id="PR00038">
    <property type="entry name" value="HTHLUXR"/>
</dbReference>
<dbReference type="CDD" id="cd06170">
    <property type="entry name" value="LuxR_C_like"/>
    <property type="match status" value="1"/>
</dbReference>
<protein>
    <submittedName>
        <fullName evidence="6">Response regulator transcription factor</fullName>
    </submittedName>
</protein>
<dbReference type="Proteomes" id="UP001500552">
    <property type="component" value="Unassembled WGS sequence"/>
</dbReference>
<feature type="domain" description="HTH luxR-type" evidence="4">
    <location>
        <begin position="152"/>
        <end position="217"/>
    </location>
</feature>
<sequence>MAEEKLIRVVITDDHKIIREGLKSLLERDPALSVVGEASNGRELLELLPETPADVVLMDINMPEMDGYEATRRVRELYPGTQVIALSMLNNEPFVQKMIGSGAAGYILKTTGKEELRSAIRLVASGTTYICSDLSLKMLNKVMEPEEPQKTEPATGKALSKREVQILALIAEGYTNADIADKLFTSKRTIETHRQNIIEKTQAKNTANLIKYAIQHRLIEMDEPTEDNG</sequence>
<accession>A0ABP8M1L5</accession>
<name>A0ABP8M1L5_9BACT</name>